<dbReference type="Gene3D" id="2.60.40.10">
    <property type="entry name" value="Immunoglobulins"/>
    <property type="match status" value="2"/>
</dbReference>
<dbReference type="WBParaSite" id="SCUD_0001135101-mRNA-1">
    <property type="protein sequence ID" value="SCUD_0001135101-mRNA-1"/>
    <property type="gene ID" value="SCUD_0001135101"/>
</dbReference>
<keyword evidence="1" id="KW-0677">Repeat</keyword>
<protein>
    <submittedName>
        <fullName evidence="6">Protein-tyrosine-phosphatase</fullName>
    </submittedName>
</protein>
<reference evidence="4 5" key="2">
    <citation type="submission" date="2018-11" db="EMBL/GenBank/DDBJ databases">
        <authorList>
            <consortium name="Pathogen Informatics"/>
        </authorList>
    </citation>
    <scope>NUCLEOTIDE SEQUENCE [LARGE SCALE GENOMIC DNA]</scope>
    <source>
        <strain evidence="4">Dakar</strain>
        <strain evidence="5">Dakar, Senegal</strain>
    </source>
</reference>
<evidence type="ECO:0000313" key="6">
    <source>
        <dbReference type="WBParaSite" id="SCUD_0001135101-mRNA-1"/>
    </source>
</evidence>
<feature type="domain" description="Fibronectin type-III" evidence="3">
    <location>
        <begin position="335"/>
        <end position="429"/>
    </location>
</feature>
<feature type="domain" description="Fibronectin type-III" evidence="3">
    <location>
        <begin position="189"/>
        <end position="284"/>
    </location>
</feature>
<dbReference type="PANTHER" id="PTHR46708:SF2">
    <property type="entry name" value="FIBRONECTIN TYPE-III DOMAIN-CONTAINING PROTEIN"/>
    <property type="match status" value="1"/>
</dbReference>
<dbReference type="Pfam" id="PF00041">
    <property type="entry name" value="fn3"/>
    <property type="match status" value="2"/>
</dbReference>
<evidence type="ECO:0000313" key="4">
    <source>
        <dbReference type="EMBL" id="VDP44137.1"/>
    </source>
</evidence>
<dbReference type="SUPFAM" id="SSF49265">
    <property type="entry name" value="Fibronectin type III"/>
    <property type="match status" value="2"/>
</dbReference>
<dbReference type="InterPro" id="IPR013783">
    <property type="entry name" value="Ig-like_fold"/>
</dbReference>
<name>A0A183K8M1_9TREM</name>
<dbReference type="STRING" id="6186.A0A183K8M1"/>
<dbReference type="PROSITE" id="PS50853">
    <property type="entry name" value="FN3"/>
    <property type="match status" value="2"/>
</dbReference>
<dbReference type="InterPro" id="IPR050991">
    <property type="entry name" value="ECM_Regulatory_Proteins"/>
</dbReference>
<dbReference type="CDD" id="cd00063">
    <property type="entry name" value="FN3"/>
    <property type="match status" value="2"/>
</dbReference>
<gene>
    <name evidence="4" type="ORF">SCUD_LOCUS11351</name>
</gene>
<dbReference type="Proteomes" id="UP000279833">
    <property type="component" value="Unassembled WGS sequence"/>
</dbReference>
<dbReference type="InterPro" id="IPR003961">
    <property type="entry name" value="FN3_dom"/>
</dbReference>
<evidence type="ECO:0000256" key="2">
    <source>
        <dbReference type="SAM" id="MobiDB-lite"/>
    </source>
</evidence>
<keyword evidence="5" id="KW-1185">Reference proteome</keyword>
<dbReference type="InterPro" id="IPR036116">
    <property type="entry name" value="FN3_sf"/>
</dbReference>
<feature type="region of interest" description="Disordered" evidence="2">
    <location>
        <begin position="306"/>
        <end position="332"/>
    </location>
</feature>
<proteinExistence type="predicted"/>
<evidence type="ECO:0000313" key="5">
    <source>
        <dbReference type="Proteomes" id="UP000279833"/>
    </source>
</evidence>
<dbReference type="SMART" id="SM00060">
    <property type="entry name" value="FN3"/>
    <property type="match status" value="3"/>
</dbReference>
<reference evidence="6" key="1">
    <citation type="submission" date="2016-06" db="UniProtKB">
        <authorList>
            <consortium name="WormBaseParasite"/>
        </authorList>
    </citation>
    <scope>IDENTIFICATION</scope>
</reference>
<evidence type="ECO:0000256" key="1">
    <source>
        <dbReference type="ARBA" id="ARBA00022737"/>
    </source>
</evidence>
<accession>A0A183K8M1</accession>
<dbReference type="PANTHER" id="PTHR46708">
    <property type="entry name" value="TENASCIN"/>
    <property type="match status" value="1"/>
</dbReference>
<evidence type="ECO:0000259" key="3">
    <source>
        <dbReference type="PROSITE" id="PS50853"/>
    </source>
</evidence>
<dbReference type="AlphaFoldDB" id="A0A183K8M1"/>
<organism evidence="6">
    <name type="scientific">Schistosoma curassoni</name>
    <dbReference type="NCBI Taxonomy" id="6186"/>
    <lineage>
        <taxon>Eukaryota</taxon>
        <taxon>Metazoa</taxon>
        <taxon>Spiralia</taxon>
        <taxon>Lophotrochozoa</taxon>
        <taxon>Platyhelminthes</taxon>
        <taxon>Trematoda</taxon>
        <taxon>Digenea</taxon>
        <taxon>Strigeidida</taxon>
        <taxon>Schistosomatoidea</taxon>
        <taxon>Schistosomatidae</taxon>
        <taxon>Schistosoma</taxon>
    </lineage>
</organism>
<dbReference type="EMBL" id="UZAK01034351">
    <property type="protein sequence ID" value="VDP44137.1"/>
    <property type="molecule type" value="Genomic_DNA"/>
</dbReference>
<sequence length="521" mass="58670">MELHALKIVTRVLFRSESANLSVYQSVNATSAYENNYAIKFTHENSLIPFVFSVRADFLVSIVTDEYIVEGVPSPESSPLEIKCPALPDVSVIPNNNSVNIRWNDPQNPSIQNVFIHATLIGIGDCFSLLPSDYLNYTKTVNIGVKDIQLQLDYWRRYIVTVYGLTSRGISTSPSTTTIMTSFENPSGPPMNLRQLSQSNQSVNVTWDNPLCSQRGGPLEMYLINISTLSSVVTPTTLANSKNMPPIQINNLTPQIVYTLQVAYKNPVGVGPSSQLIISLNRSDMFLFLSHTVSVIVTLLSNNNNNSNNNNSNSNSNNNNNSNNSNNNSNSISNQPTSLSVQYCGMNSCRLTWLPPKEGYEWGTLIEYRVFYWKQVTPNLVNNITVQANVQDCLLSQLESGTIYYAKVQSVFTYGSASSEIITFNTLTQFSVQLVNRSYSEIMIQWNFNQTASMFTVRYVLLFLNRRFCSIFMKRRYIAYIMIVINISSVSRSQTSIDMNKALYRLYKKTTWSDASDFGQF</sequence>